<organism evidence="1 2">
    <name type="scientific">Opisthorchis viverrini</name>
    <name type="common">Southeast Asian liver fluke</name>
    <dbReference type="NCBI Taxonomy" id="6198"/>
    <lineage>
        <taxon>Eukaryota</taxon>
        <taxon>Metazoa</taxon>
        <taxon>Spiralia</taxon>
        <taxon>Lophotrochozoa</taxon>
        <taxon>Platyhelminthes</taxon>
        <taxon>Trematoda</taxon>
        <taxon>Digenea</taxon>
        <taxon>Opisthorchiida</taxon>
        <taxon>Opisthorchiata</taxon>
        <taxon>Opisthorchiidae</taxon>
        <taxon>Opisthorchis</taxon>
    </lineage>
</organism>
<evidence type="ECO:0000313" key="2">
    <source>
        <dbReference type="Proteomes" id="UP000054324"/>
    </source>
</evidence>
<protein>
    <submittedName>
        <fullName evidence="1">Uncharacterized protein</fullName>
    </submittedName>
</protein>
<dbReference type="RefSeq" id="XP_009169537.1">
    <property type="nucleotide sequence ID" value="XM_009171273.1"/>
</dbReference>
<gene>
    <name evidence="1" type="ORF">T265_06095</name>
</gene>
<dbReference type="CTD" id="20320277"/>
<sequence length="165" mass="18608">MATAEQFSTAAAPDCLTARGSLSNKSPGMKEITKRLGTAGATRLPGRRPRDPHCALLETPKVMATNRCQWRFYSDYLNECPEVQVSRNDCAKLRKLDDRDYKLNYFILPQTDWGLRSSVRRETERSGMVMHVVSSSSTDHALSGRIRELFDFSFDQTMLPTGLLS</sequence>
<dbReference type="Proteomes" id="UP000054324">
    <property type="component" value="Unassembled WGS sequence"/>
</dbReference>
<dbReference type="EMBL" id="KL596740">
    <property type="protein sequence ID" value="KER26733.1"/>
    <property type="molecule type" value="Genomic_DNA"/>
</dbReference>
<name>A0A074ZHK2_OPIVI</name>
<dbReference type="KEGG" id="ovi:T265_06095"/>
<dbReference type="AlphaFoldDB" id="A0A074ZHK2"/>
<reference evidence="1 2" key="1">
    <citation type="submission" date="2013-11" db="EMBL/GenBank/DDBJ databases">
        <title>Opisthorchis viverrini - life in the bile duct.</title>
        <authorList>
            <person name="Young N.D."/>
            <person name="Nagarajan N."/>
            <person name="Lin S.J."/>
            <person name="Korhonen P.K."/>
            <person name="Jex A.R."/>
            <person name="Hall R.S."/>
            <person name="Safavi-Hemami H."/>
            <person name="Kaewkong W."/>
            <person name="Bertrand D."/>
            <person name="Gao S."/>
            <person name="Seet Q."/>
            <person name="Wongkham S."/>
            <person name="Teh B.T."/>
            <person name="Wongkham C."/>
            <person name="Intapan P.M."/>
            <person name="Maleewong W."/>
            <person name="Yang X."/>
            <person name="Hu M."/>
            <person name="Wang Z."/>
            <person name="Hofmann A."/>
            <person name="Sternberg P.W."/>
            <person name="Tan P."/>
            <person name="Wang J."/>
            <person name="Gasser R.B."/>
        </authorList>
    </citation>
    <scope>NUCLEOTIDE SEQUENCE [LARGE SCALE GENOMIC DNA]</scope>
</reference>
<accession>A0A074ZHK2</accession>
<evidence type="ECO:0000313" key="1">
    <source>
        <dbReference type="EMBL" id="KER26733.1"/>
    </source>
</evidence>
<keyword evidence="2" id="KW-1185">Reference proteome</keyword>
<proteinExistence type="predicted"/>
<dbReference type="GeneID" id="20320277"/>